<feature type="region of interest" description="Disordered" evidence="1">
    <location>
        <begin position="104"/>
        <end position="149"/>
    </location>
</feature>
<reference evidence="2 3" key="1">
    <citation type="submission" date="2018-06" db="EMBL/GenBank/DDBJ databases">
        <authorList>
            <consortium name="Pathogen Informatics"/>
            <person name="Doyle S."/>
        </authorList>
    </citation>
    <scope>NUCLEOTIDE SEQUENCE [LARGE SCALE GENOMIC DNA]</scope>
    <source>
        <strain evidence="2 3">NCTC13093</strain>
    </source>
</reference>
<evidence type="ECO:0000313" key="3">
    <source>
        <dbReference type="Proteomes" id="UP000250086"/>
    </source>
</evidence>
<evidence type="ECO:0000313" key="2">
    <source>
        <dbReference type="EMBL" id="SPT70075.1"/>
    </source>
</evidence>
<dbReference type="AlphaFoldDB" id="A0A2X0VB91"/>
<protein>
    <submittedName>
        <fullName evidence="2">Uncharacterized protein</fullName>
    </submittedName>
</protein>
<name>A0A2X0VB91_9GAMM</name>
<gene>
    <name evidence="2" type="ORF">NCTC13093_01480</name>
</gene>
<keyword evidence="3" id="KW-1185">Reference proteome</keyword>
<dbReference type="Proteomes" id="UP000250086">
    <property type="component" value="Unassembled WGS sequence"/>
</dbReference>
<evidence type="ECO:0000256" key="1">
    <source>
        <dbReference type="SAM" id="MobiDB-lite"/>
    </source>
</evidence>
<dbReference type="EMBL" id="UAPV01000001">
    <property type="protein sequence ID" value="SPT70075.1"/>
    <property type="molecule type" value="Genomic_DNA"/>
</dbReference>
<feature type="compositionally biased region" description="Polar residues" evidence="1">
    <location>
        <begin position="104"/>
        <end position="137"/>
    </location>
</feature>
<proteinExistence type="predicted"/>
<sequence>MYEIDSELFAIPKGISCLFHKSGMPEVVASLILGKALVLSKKTGSCVMPDSFINSMLPGSLSRAQIQRALAVLKKHNLIKVGRTGVNMHGSRIISPNFDAIVSQQRSQNDTTRRSQNVATERSQNDTSMIPKQSINDPKTDHQRSQNVATNNIRDIRNIRIYIERFLLKFYKNNLDQLFKDKDVFRCDLAEAKKTIPFDGGPYEALTDWIYTNIKEWARELLCCKYFYHDHAGRCEFNLEPVLDYALGHYDPSKGVHFLDYFQTVILNNCKILFRKYRDGEDNYIETFGRLFDRLMLQKWLFQKDEKMKLTPTWAEAHYFAFDDKALRKIRRHCREGYDFSGYDIIAKKYIGTKELIIIINAWFIHFCLYRFRYHNDMHDTWRDLFKFTKNEDVFLNASDKEMLEYFASIWGVFNKAYTQFKLPAVTLDETLDAIFREGE</sequence>
<accession>A0A2X0VB91</accession>
<dbReference type="RefSeq" id="WP_146740836.1">
    <property type="nucleotide sequence ID" value="NZ_UAPV01000001.1"/>
</dbReference>
<organism evidence="2 3">
    <name type="scientific">Anaerobiospirillum thomasii</name>
    <dbReference type="NCBI Taxonomy" id="179995"/>
    <lineage>
        <taxon>Bacteria</taxon>
        <taxon>Pseudomonadati</taxon>
        <taxon>Pseudomonadota</taxon>
        <taxon>Gammaproteobacteria</taxon>
        <taxon>Aeromonadales</taxon>
        <taxon>Succinivibrionaceae</taxon>
        <taxon>Anaerobiospirillum</taxon>
    </lineage>
</organism>